<name>A0A0D2J768_9BACT</name>
<feature type="region of interest" description="Disordered" evidence="1">
    <location>
        <begin position="141"/>
        <end position="171"/>
    </location>
</feature>
<comment type="caution">
    <text evidence="2">The sequence shown here is derived from an EMBL/GenBank/DDBJ whole genome shotgun (WGS) entry which is preliminary data.</text>
</comment>
<dbReference type="InterPro" id="IPR010298">
    <property type="entry name" value="YacP-like"/>
</dbReference>
<gene>
    <name evidence="2" type="ORF">X474_23610</name>
</gene>
<organism evidence="2 3">
    <name type="scientific">Dethiosulfatarculus sandiegensis</name>
    <dbReference type="NCBI Taxonomy" id="1429043"/>
    <lineage>
        <taxon>Bacteria</taxon>
        <taxon>Pseudomonadati</taxon>
        <taxon>Thermodesulfobacteriota</taxon>
        <taxon>Desulfarculia</taxon>
        <taxon>Desulfarculales</taxon>
        <taxon>Desulfarculaceae</taxon>
        <taxon>Dethiosulfatarculus</taxon>
    </lineage>
</organism>
<evidence type="ECO:0000256" key="1">
    <source>
        <dbReference type="SAM" id="MobiDB-lite"/>
    </source>
</evidence>
<dbReference type="InParanoid" id="A0A0D2J768"/>
<dbReference type="Pfam" id="PF05991">
    <property type="entry name" value="NYN_YacP"/>
    <property type="match status" value="1"/>
</dbReference>
<proteinExistence type="predicted"/>
<evidence type="ECO:0000313" key="3">
    <source>
        <dbReference type="Proteomes" id="UP000032233"/>
    </source>
</evidence>
<dbReference type="AlphaFoldDB" id="A0A0D2J768"/>
<dbReference type="EMBL" id="AZAC01000056">
    <property type="protein sequence ID" value="KIX11511.1"/>
    <property type="molecule type" value="Genomic_DNA"/>
</dbReference>
<dbReference type="Proteomes" id="UP000032233">
    <property type="component" value="Unassembled WGS sequence"/>
</dbReference>
<evidence type="ECO:0008006" key="4">
    <source>
        <dbReference type="Google" id="ProtNLM"/>
    </source>
</evidence>
<feature type="compositionally biased region" description="Basic residues" evidence="1">
    <location>
        <begin position="149"/>
        <end position="171"/>
    </location>
</feature>
<accession>A0A0D2J768</accession>
<evidence type="ECO:0000313" key="2">
    <source>
        <dbReference type="EMBL" id="KIX11511.1"/>
    </source>
</evidence>
<keyword evidence="3" id="KW-1185">Reference proteome</keyword>
<dbReference type="STRING" id="1429043.X474_23610"/>
<reference evidence="2 3" key="1">
    <citation type="submission" date="2013-11" db="EMBL/GenBank/DDBJ databases">
        <title>Metagenomic analysis of a methanogenic consortium involved in long chain n-alkane degradation.</title>
        <authorList>
            <person name="Davidova I.A."/>
            <person name="Callaghan A.V."/>
            <person name="Wawrik B."/>
            <person name="Pruitt S."/>
            <person name="Marks C."/>
            <person name="Duncan K.E."/>
            <person name="Suflita J.M."/>
        </authorList>
    </citation>
    <scope>NUCLEOTIDE SEQUENCE [LARGE SCALE GENOMIC DNA]</scope>
    <source>
        <strain evidence="2 3">SPR</strain>
    </source>
</reference>
<protein>
    <recommendedName>
        <fullName evidence="4">RNA-binding protein</fullName>
    </recommendedName>
</protein>
<sequence length="171" mass="19076">MVKKMHLLIDGYNLIHASGELLMAYDRGAGEEALASALNLYRKKRSHRITIILDGGEDPEGSKASLKGIPVIYSGARESADDVIARLCSHQGPGATVITDDRELKGRCRVHGSLVMGSHEFSRRLLEAAMDMVPMDLDDDDQGWDFTTRKKGPSRREPKSKRLKNKRFNKI</sequence>